<reference evidence="1" key="1">
    <citation type="submission" date="2021-03" db="EMBL/GenBank/DDBJ databases">
        <title>Draft genome sequence of rust myrtle Austropuccinia psidii MF-1, a brazilian biotype.</title>
        <authorList>
            <person name="Quecine M.C."/>
            <person name="Pachon D.M.R."/>
            <person name="Bonatelli M.L."/>
            <person name="Correr F.H."/>
            <person name="Franceschini L.M."/>
            <person name="Leite T.F."/>
            <person name="Margarido G.R.A."/>
            <person name="Almeida C.A."/>
            <person name="Ferrarezi J.A."/>
            <person name="Labate C.A."/>
        </authorList>
    </citation>
    <scope>NUCLEOTIDE SEQUENCE</scope>
    <source>
        <strain evidence="1">MF-1</strain>
    </source>
</reference>
<dbReference type="AlphaFoldDB" id="A0A9Q3K8D8"/>
<gene>
    <name evidence="1" type="ORF">O181_116435</name>
</gene>
<accession>A0A9Q3K8D8</accession>
<sequence>MTTTPSTKIQEPRTGIPDGRTLVDGLIYHREKHTSALTVVDRDHISLILQ</sequence>
<keyword evidence="2" id="KW-1185">Reference proteome</keyword>
<feature type="non-terminal residue" evidence="1">
    <location>
        <position position="50"/>
    </location>
</feature>
<dbReference type="EMBL" id="AVOT02099020">
    <property type="protein sequence ID" value="MBW0576720.1"/>
    <property type="molecule type" value="Genomic_DNA"/>
</dbReference>
<protein>
    <submittedName>
        <fullName evidence="1">Uncharacterized protein</fullName>
    </submittedName>
</protein>
<dbReference type="Proteomes" id="UP000765509">
    <property type="component" value="Unassembled WGS sequence"/>
</dbReference>
<organism evidence="1 2">
    <name type="scientific">Austropuccinia psidii MF-1</name>
    <dbReference type="NCBI Taxonomy" id="1389203"/>
    <lineage>
        <taxon>Eukaryota</taxon>
        <taxon>Fungi</taxon>
        <taxon>Dikarya</taxon>
        <taxon>Basidiomycota</taxon>
        <taxon>Pucciniomycotina</taxon>
        <taxon>Pucciniomycetes</taxon>
        <taxon>Pucciniales</taxon>
        <taxon>Sphaerophragmiaceae</taxon>
        <taxon>Austropuccinia</taxon>
    </lineage>
</organism>
<proteinExistence type="predicted"/>
<evidence type="ECO:0000313" key="1">
    <source>
        <dbReference type="EMBL" id="MBW0576720.1"/>
    </source>
</evidence>
<comment type="caution">
    <text evidence="1">The sequence shown here is derived from an EMBL/GenBank/DDBJ whole genome shotgun (WGS) entry which is preliminary data.</text>
</comment>
<name>A0A9Q3K8D8_9BASI</name>
<evidence type="ECO:0000313" key="2">
    <source>
        <dbReference type="Proteomes" id="UP000765509"/>
    </source>
</evidence>